<protein>
    <submittedName>
        <fullName evidence="2">Uncharacterized protein</fullName>
    </submittedName>
</protein>
<gene>
    <name evidence="2" type="ORF">SAMN05444851_3015</name>
</gene>
<dbReference type="RefSeq" id="WP_091431782.1">
    <property type="nucleotide sequence ID" value="NZ_FOJB01000001.1"/>
</dbReference>
<evidence type="ECO:0000313" key="3">
    <source>
        <dbReference type="Proteomes" id="UP000199650"/>
    </source>
</evidence>
<reference evidence="2 3" key="1">
    <citation type="submission" date="2016-10" db="EMBL/GenBank/DDBJ databases">
        <authorList>
            <person name="de Groot N.N."/>
        </authorList>
    </citation>
    <scope>NUCLEOTIDE SEQUENCE [LARGE SCALE GENOMIC DNA]</scope>
    <source>
        <strain evidence="2 3">DSM 29439</strain>
    </source>
</reference>
<evidence type="ECO:0000256" key="1">
    <source>
        <dbReference type="SAM" id="Phobius"/>
    </source>
</evidence>
<dbReference type="EMBL" id="FOJB01000001">
    <property type="protein sequence ID" value="SEW31819.1"/>
    <property type="molecule type" value="Genomic_DNA"/>
</dbReference>
<dbReference type="STRING" id="1173584.SAMN05444851_3015"/>
<feature type="transmembrane region" description="Helical" evidence="1">
    <location>
        <begin position="6"/>
        <end position="25"/>
    </location>
</feature>
<sequence length="78" mass="8514">MREDTFLVVGIIVLALSIPSFLSAIREGRAPRVPAIMFMIGGALIALAMMNRPGGYQIEDIFTAFRTVFGRLKVMLAA</sequence>
<evidence type="ECO:0000313" key="2">
    <source>
        <dbReference type="EMBL" id="SEW31819.1"/>
    </source>
</evidence>
<organism evidence="2 3">
    <name type="scientific">Aliiroseovarius sediminilitoris</name>
    <dbReference type="NCBI Taxonomy" id="1173584"/>
    <lineage>
        <taxon>Bacteria</taxon>
        <taxon>Pseudomonadati</taxon>
        <taxon>Pseudomonadota</taxon>
        <taxon>Alphaproteobacteria</taxon>
        <taxon>Rhodobacterales</taxon>
        <taxon>Paracoccaceae</taxon>
        <taxon>Aliiroseovarius</taxon>
    </lineage>
</organism>
<keyword evidence="1" id="KW-0812">Transmembrane</keyword>
<dbReference type="OrthoDB" id="7875801at2"/>
<accession>A0A1I0QVU2</accession>
<proteinExistence type="predicted"/>
<dbReference type="Proteomes" id="UP000199650">
    <property type="component" value="Unassembled WGS sequence"/>
</dbReference>
<keyword evidence="1" id="KW-0472">Membrane</keyword>
<name>A0A1I0QVU2_9RHOB</name>
<dbReference type="AlphaFoldDB" id="A0A1I0QVU2"/>
<keyword evidence="1" id="KW-1133">Transmembrane helix</keyword>
<keyword evidence="3" id="KW-1185">Reference proteome</keyword>
<feature type="transmembrane region" description="Helical" evidence="1">
    <location>
        <begin position="32"/>
        <end position="50"/>
    </location>
</feature>